<reference evidence="1 2" key="1">
    <citation type="submission" date="2016-10" db="EMBL/GenBank/DDBJ databases">
        <authorList>
            <person name="de Groot N.N."/>
        </authorList>
    </citation>
    <scope>NUCLEOTIDE SEQUENCE [LARGE SCALE GENOMIC DNA]</scope>
    <source>
        <strain evidence="2">L7-484,KACC 16230,DSM 25025</strain>
    </source>
</reference>
<sequence>MTPHVTKSNVTFRSKQEREREANLLGNYRKIGIAAIAAAAANLSLPAKRKTPALATRNAAANGNGRN</sequence>
<dbReference type="STRING" id="1166073.SAMN05192530_101506"/>
<evidence type="ECO:0000313" key="2">
    <source>
        <dbReference type="Proteomes" id="UP000198793"/>
    </source>
</evidence>
<dbReference type="AlphaFoldDB" id="A0A1H0CXP5"/>
<accession>A0A1H0CXP5</accession>
<keyword evidence="2" id="KW-1185">Reference proteome</keyword>
<protein>
    <submittedName>
        <fullName evidence="1">Uncharacterized protein</fullName>
    </submittedName>
</protein>
<organism evidence="1 2">
    <name type="scientific">Aureimonas jatrophae</name>
    <dbReference type="NCBI Taxonomy" id="1166073"/>
    <lineage>
        <taxon>Bacteria</taxon>
        <taxon>Pseudomonadati</taxon>
        <taxon>Pseudomonadota</taxon>
        <taxon>Alphaproteobacteria</taxon>
        <taxon>Hyphomicrobiales</taxon>
        <taxon>Aurantimonadaceae</taxon>
        <taxon>Aureimonas</taxon>
    </lineage>
</organism>
<dbReference type="RefSeq" id="WP_090668345.1">
    <property type="nucleotide sequence ID" value="NZ_FNIT01000001.1"/>
</dbReference>
<proteinExistence type="predicted"/>
<evidence type="ECO:0000313" key="1">
    <source>
        <dbReference type="EMBL" id="SDN62649.1"/>
    </source>
</evidence>
<dbReference type="OrthoDB" id="9920751at2"/>
<gene>
    <name evidence="1" type="ORF">SAMN05192530_101506</name>
</gene>
<dbReference type="Proteomes" id="UP000198793">
    <property type="component" value="Unassembled WGS sequence"/>
</dbReference>
<dbReference type="EMBL" id="FNIT01000001">
    <property type="protein sequence ID" value="SDN62649.1"/>
    <property type="molecule type" value="Genomic_DNA"/>
</dbReference>
<name>A0A1H0CXP5_9HYPH</name>